<proteinExistence type="predicted"/>
<name>A0ACC1PIW4_9PEZI</name>
<evidence type="ECO:0000313" key="1">
    <source>
        <dbReference type="EMBL" id="KAJ2991724.1"/>
    </source>
</evidence>
<comment type="caution">
    <text evidence="1">The sequence shown here is derived from an EMBL/GenBank/DDBJ whole genome shotgun (WGS) entry which is preliminary data.</text>
</comment>
<organism evidence="1 2">
    <name type="scientific">Xylaria curta</name>
    <dbReference type="NCBI Taxonomy" id="42375"/>
    <lineage>
        <taxon>Eukaryota</taxon>
        <taxon>Fungi</taxon>
        <taxon>Dikarya</taxon>
        <taxon>Ascomycota</taxon>
        <taxon>Pezizomycotina</taxon>
        <taxon>Sordariomycetes</taxon>
        <taxon>Xylariomycetidae</taxon>
        <taxon>Xylariales</taxon>
        <taxon>Xylariaceae</taxon>
        <taxon>Xylaria</taxon>
    </lineage>
</organism>
<dbReference type="EMBL" id="JAPDGR010000312">
    <property type="protein sequence ID" value="KAJ2991724.1"/>
    <property type="molecule type" value="Genomic_DNA"/>
</dbReference>
<dbReference type="Proteomes" id="UP001143856">
    <property type="component" value="Unassembled WGS sequence"/>
</dbReference>
<evidence type="ECO:0000313" key="2">
    <source>
        <dbReference type="Proteomes" id="UP001143856"/>
    </source>
</evidence>
<keyword evidence="2" id="KW-1185">Reference proteome</keyword>
<reference evidence="1" key="1">
    <citation type="submission" date="2022-10" db="EMBL/GenBank/DDBJ databases">
        <title>Genome Sequence of Xylaria curta.</title>
        <authorList>
            <person name="Buettner E."/>
        </authorList>
    </citation>
    <scope>NUCLEOTIDE SEQUENCE</scope>
    <source>
        <strain evidence="1">Babe10</strain>
    </source>
</reference>
<gene>
    <name evidence="1" type="ORF">NUW58_g2414</name>
</gene>
<sequence length="174" mass="18503">MLLQTIVPLLALLHLAASEKASITQLPVYTSQRPCARRCFDFGGAYEGPAKLASIIGCDFYPPMNECFCRPDLQANADAYLLNCVDRACVQNAQDTNSAISIYDEYCTSAGFLRGGVLATTTSGTGDFPSAVTVTVTATATTTVRVSSAQKPFPFPLGTLAAFLAISRMNKGWG</sequence>
<accession>A0ACC1PIW4</accession>
<protein>
    <submittedName>
        <fullName evidence="1">Uncharacterized protein</fullName>
    </submittedName>
</protein>